<keyword evidence="1" id="KW-0645">Protease</keyword>
<dbReference type="AlphaFoldDB" id="A0A3D9F779"/>
<dbReference type="GO" id="GO:0006508">
    <property type="term" value="P:proteolysis"/>
    <property type="evidence" value="ECO:0007669"/>
    <property type="project" value="UniProtKB-KW"/>
</dbReference>
<dbReference type="Proteomes" id="UP000256310">
    <property type="component" value="Unassembled WGS sequence"/>
</dbReference>
<dbReference type="SUPFAM" id="SSF69572">
    <property type="entry name" value="Activating enzymes of the ubiquitin-like proteins"/>
    <property type="match status" value="1"/>
</dbReference>
<reference evidence="8 9" key="1">
    <citation type="submission" date="2018-07" db="EMBL/GenBank/DDBJ databases">
        <title>Genomic Encyclopedia of Type Strains, Phase IV (KMG-IV): sequencing the most valuable type-strain genomes for metagenomic binning, comparative biology and taxonomic classification.</title>
        <authorList>
            <person name="Goeker M."/>
        </authorList>
    </citation>
    <scope>NUCLEOTIDE SEQUENCE [LARGE SCALE GENOMIC DNA]</scope>
    <source>
        <strain evidence="8 9">DSM 26725</strain>
    </source>
</reference>
<keyword evidence="5" id="KW-0482">Metalloprotease</keyword>
<protein>
    <submittedName>
        <fullName evidence="8">JAB domain-containing protein similar to deubiquitination enzymes</fullName>
    </submittedName>
</protein>
<dbReference type="InterPro" id="IPR000594">
    <property type="entry name" value="ThiF_NAD_FAD-bd"/>
</dbReference>
<evidence type="ECO:0000256" key="1">
    <source>
        <dbReference type="ARBA" id="ARBA00022670"/>
    </source>
</evidence>
<dbReference type="EMBL" id="QRDP01000007">
    <property type="protein sequence ID" value="RED12335.1"/>
    <property type="molecule type" value="Genomic_DNA"/>
</dbReference>
<dbReference type="Pfam" id="PF00899">
    <property type="entry name" value="ThiF"/>
    <property type="match status" value="1"/>
</dbReference>
<evidence type="ECO:0000313" key="8">
    <source>
        <dbReference type="EMBL" id="RED12335.1"/>
    </source>
</evidence>
<dbReference type="InterPro" id="IPR028090">
    <property type="entry name" value="JAB_dom_prok"/>
</dbReference>
<dbReference type="Gene3D" id="3.40.50.720">
    <property type="entry name" value="NAD(P)-binding Rossmann-like Domain"/>
    <property type="match status" value="1"/>
</dbReference>
<keyword evidence="3" id="KW-0378">Hydrolase</keyword>
<dbReference type="GO" id="GO:0046872">
    <property type="term" value="F:metal ion binding"/>
    <property type="evidence" value="ECO:0007669"/>
    <property type="project" value="UniProtKB-KW"/>
</dbReference>
<evidence type="ECO:0000259" key="6">
    <source>
        <dbReference type="Pfam" id="PF00899"/>
    </source>
</evidence>
<keyword evidence="9" id="KW-1185">Reference proteome</keyword>
<organism evidence="8 9">
    <name type="scientific">Parasphingopyxis lamellibrachiae</name>
    <dbReference type="NCBI Taxonomy" id="680125"/>
    <lineage>
        <taxon>Bacteria</taxon>
        <taxon>Pseudomonadati</taxon>
        <taxon>Pseudomonadota</taxon>
        <taxon>Alphaproteobacteria</taxon>
        <taxon>Sphingomonadales</taxon>
        <taxon>Sphingomonadaceae</taxon>
        <taxon>Parasphingopyxis</taxon>
    </lineage>
</organism>
<feature type="domain" description="THIF-type NAD/FAD binding fold" evidence="6">
    <location>
        <begin position="184"/>
        <end position="314"/>
    </location>
</feature>
<evidence type="ECO:0000256" key="4">
    <source>
        <dbReference type="ARBA" id="ARBA00022833"/>
    </source>
</evidence>
<gene>
    <name evidence="8" type="ORF">DFR46_2931</name>
</gene>
<dbReference type="OrthoDB" id="2746358at2"/>
<feature type="domain" description="JAB" evidence="7">
    <location>
        <begin position="18"/>
        <end position="123"/>
    </location>
</feature>
<keyword evidence="2" id="KW-0479">Metal-binding</keyword>
<accession>A0A3D9F779</accession>
<evidence type="ECO:0000259" key="7">
    <source>
        <dbReference type="Pfam" id="PF14464"/>
    </source>
</evidence>
<evidence type="ECO:0000313" key="9">
    <source>
        <dbReference type="Proteomes" id="UP000256310"/>
    </source>
</evidence>
<name>A0A3D9F779_9SPHN</name>
<evidence type="ECO:0000256" key="5">
    <source>
        <dbReference type="ARBA" id="ARBA00023049"/>
    </source>
</evidence>
<keyword evidence="4" id="KW-0862">Zinc</keyword>
<dbReference type="InterPro" id="IPR035985">
    <property type="entry name" value="Ubiquitin-activating_enz"/>
</dbReference>
<dbReference type="GO" id="GO:0008237">
    <property type="term" value="F:metallopeptidase activity"/>
    <property type="evidence" value="ECO:0007669"/>
    <property type="project" value="UniProtKB-KW"/>
</dbReference>
<sequence>MTPGTTLSLAGVQHCMLHDHLFPGDGREAAAILLCATTPGPRFKLVVQDVLLVPHAECARRERDAITWPGAYLEEAIDRGESEALTIVLLHSHPGGLFAFSEIDDASDRVTIPSLFQAYGEQHGSAIMTPDGAVRARLYASDLVAAPVDLVTCAGDDIAFWWGDAAFCAAPFVGPVAFTGTMTAELDRLHAVVIGVSGTGSIQAEQAARLGFGRVTLIDFDRVEHKNLNRILNTATGDAQAARLKVDAFADAIAAYRGPGVALPCAESINSRDAVLAAAQGDVLFCCVDSLEARHIADLIAAAFLLPLFDVGVVIPVRKILNGLAIADAVGRIDYVQPGGATLGDRQVYSPESLRAEYLRRAAPAAHTQELDAGYIKGAVEEAPAVITLNMRAASACMTEFIARAYPFRLEPNRGYARTMFSLAACDEDHFREDSFARARNPVFARGAREPLLGLPALAKPNTGGTR</sequence>
<evidence type="ECO:0000256" key="2">
    <source>
        <dbReference type="ARBA" id="ARBA00022723"/>
    </source>
</evidence>
<proteinExistence type="predicted"/>
<dbReference type="GO" id="GO:0008641">
    <property type="term" value="F:ubiquitin-like modifier activating enzyme activity"/>
    <property type="evidence" value="ECO:0007669"/>
    <property type="project" value="InterPro"/>
</dbReference>
<dbReference type="Pfam" id="PF14464">
    <property type="entry name" value="Prok-JAB"/>
    <property type="match status" value="1"/>
</dbReference>
<dbReference type="RefSeq" id="WP_116237425.1">
    <property type="nucleotide sequence ID" value="NZ_QRDP01000007.1"/>
</dbReference>
<evidence type="ECO:0000256" key="3">
    <source>
        <dbReference type="ARBA" id="ARBA00022801"/>
    </source>
</evidence>
<comment type="caution">
    <text evidence="8">The sequence shown here is derived from an EMBL/GenBank/DDBJ whole genome shotgun (WGS) entry which is preliminary data.</text>
</comment>